<dbReference type="KEGG" id="emx:FKV68_23350"/>
<keyword evidence="2" id="KW-0378">Hydrolase</keyword>
<dbReference type="GO" id="GO:0009279">
    <property type="term" value="C:cell outer membrane"/>
    <property type="evidence" value="ECO:0007669"/>
    <property type="project" value="InterPro"/>
</dbReference>
<keyword evidence="2" id="KW-0614">Plasmid</keyword>
<dbReference type="Proteomes" id="UP000510721">
    <property type="component" value="Plasmid pEmeITTGR7b"/>
</dbReference>
<keyword evidence="3" id="KW-1185">Reference proteome</keyword>
<dbReference type="SUPFAM" id="SSF69917">
    <property type="entry name" value="OMPT-like"/>
    <property type="match status" value="1"/>
</dbReference>
<organism evidence="2 3">
    <name type="scientific">Sinorhizobium mexicanum</name>
    <dbReference type="NCBI Taxonomy" id="375549"/>
    <lineage>
        <taxon>Bacteria</taxon>
        <taxon>Pseudomonadati</taxon>
        <taxon>Pseudomonadota</taxon>
        <taxon>Alphaproteobacteria</taxon>
        <taxon>Hyphomicrobiales</taxon>
        <taxon>Rhizobiaceae</taxon>
        <taxon>Sinorhizobium/Ensifer group</taxon>
        <taxon>Sinorhizobium</taxon>
    </lineage>
</organism>
<evidence type="ECO:0000256" key="1">
    <source>
        <dbReference type="SAM" id="MobiDB-lite"/>
    </source>
</evidence>
<feature type="compositionally biased region" description="Basic and acidic residues" evidence="1">
    <location>
        <begin position="10"/>
        <end position="22"/>
    </location>
</feature>
<dbReference type="GO" id="GO:0006508">
    <property type="term" value="P:proteolysis"/>
    <property type="evidence" value="ECO:0007669"/>
    <property type="project" value="UniProtKB-KW"/>
</dbReference>
<reference evidence="2 3" key="1">
    <citation type="submission" date="2019-06" db="EMBL/GenBank/DDBJ databases">
        <title>Complete genome sequence of Ensifer mexicanus ITTG R7 isolated from nodules of Acacia angustissima (Mill.) Kuntze.</title>
        <authorList>
            <person name="Rincon-Rosales R."/>
            <person name="Rogel M.A."/>
            <person name="Guerrero G."/>
            <person name="Rincon-Molina C.I."/>
            <person name="Lopez-Lopez A."/>
            <person name="Martinez-Romero E."/>
        </authorList>
    </citation>
    <scope>NUCLEOTIDE SEQUENCE [LARGE SCALE GENOMIC DNA]</scope>
    <source>
        <strain evidence="2 3">ITTG R7</strain>
        <plasmid evidence="3">pemeittgr7b</plasmid>
    </source>
</reference>
<geneLocation type="plasmid" evidence="3">
    <name>pemeittgr7b</name>
</geneLocation>
<gene>
    <name evidence="2" type="ORF">FKV68_23350</name>
</gene>
<protein>
    <submittedName>
        <fullName evidence="2">Omptin family outer membrane protease</fullName>
    </submittedName>
</protein>
<feature type="region of interest" description="Disordered" evidence="1">
    <location>
        <begin position="1"/>
        <end position="22"/>
    </location>
</feature>
<name>A0A859QNQ2_9HYPH</name>
<proteinExistence type="predicted"/>
<dbReference type="Gene3D" id="2.40.128.90">
    <property type="entry name" value="OMPT-like"/>
    <property type="match status" value="1"/>
</dbReference>
<keyword evidence="2" id="KW-0645">Protease</keyword>
<evidence type="ECO:0000313" key="2">
    <source>
        <dbReference type="EMBL" id="QLL64370.1"/>
    </source>
</evidence>
<dbReference type="Pfam" id="PF01278">
    <property type="entry name" value="Omptin"/>
    <property type="match status" value="1"/>
</dbReference>
<dbReference type="InterPro" id="IPR020080">
    <property type="entry name" value="OM_adhesin/peptidase_omptin"/>
</dbReference>
<accession>A0A859QNQ2</accession>
<dbReference type="InterPro" id="IPR053724">
    <property type="entry name" value="OMP_A26_sf"/>
</dbReference>
<sequence>MVDTDWLSPGHDDWSDRSTHPNTDHYVAGAIELDRIIYSNETSSITIGAGLRYTDIQWTAYGGSGTHSSEDGFRDQPVVWADRELETAIGKRFRLASSA</sequence>
<dbReference type="GO" id="GO:0004190">
    <property type="term" value="F:aspartic-type endopeptidase activity"/>
    <property type="evidence" value="ECO:0007669"/>
    <property type="project" value="InterPro"/>
</dbReference>
<dbReference type="AlphaFoldDB" id="A0A859QNQ2"/>
<dbReference type="EMBL" id="CP041240">
    <property type="protein sequence ID" value="QLL64370.1"/>
    <property type="molecule type" value="Genomic_DNA"/>
</dbReference>
<dbReference type="InterPro" id="IPR000036">
    <property type="entry name" value="Peptidase_A26_omptin"/>
</dbReference>
<dbReference type="RefSeq" id="WP_180942249.1">
    <property type="nucleotide sequence ID" value="NZ_CP041240.1"/>
</dbReference>
<evidence type="ECO:0000313" key="3">
    <source>
        <dbReference type="Proteomes" id="UP000510721"/>
    </source>
</evidence>